<protein>
    <submittedName>
        <fullName evidence="2">DUF3137 domain-containing protein</fullName>
    </submittedName>
</protein>
<feature type="transmembrane region" description="Helical" evidence="1">
    <location>
        <begin position="73"/>
        <end position="95"/>
    </location>
</feature>
<name>A0AAU7MY08_9FLAO</name>
<keyword evidence="1" id="KW-0472">Membrane</keyword>
<dbReference type="InterPro" id="IPR021484">
    <property type="entry name" value="DUF3137"/>
</dbReference>
<keyword evidence="1" id="KW-0812">Transmembrane</keyword>
<gene>
    <name evidence="2" type="ORF">ABNE31_16160</name>
</gene>
<feature type="transmembrane region" description="Helical" evidence="1">
    <location>
        <begin position="32"/>
        <end position="53"/>
    </location>
</feature>
<organism evidence="2">
    <name type="scientific">Flagellimonas sp. MMG031</name>
    <dbReference type="NCBI Taxonomy" id="3158549"/>
    <lineage>
        <taxon>Bacteria</taxon>
        <taxon>Pseudomonadati</taxon>
        <taxon>Bacteroidota</taxon>
        <taxon>Flavobacteriia</taxon>
        <taxon>Flavobacteriales</taxon>
        <taxon>Flavobacteriaceae</taxon>
        <taxon>Flagellimonas</taxon>
    </lineage>
</organism>
<dbReference type="KEGG" id="fld:ABNE31_16160"/>
<sequence>MVENKQKLLDKVAPLLQKAEIVRKKYRFYQGVYNKLILLFLMGMLSLVLMVFFNNIGFSRWMARVMPAQNFGVIQFAMTAYWLLFFILMIASYRFKNKFKQAEREILKIALDDIAPEFKFESHKQIPPQQIAESKLLHSFTPAKRNKKLPSLHNLNFGVLRGKVGNSSILMGDVNIINQGIYNSYLMFIPLLPHLLVTYNLVRPLFSKHRSTDYFGSHFVGMFAVVDFPKKFKGHTVILPDTLEKRVGYVAQTLQSLNLTRGQLVKMEDPEFEKHFVVYGTDQIEARYLLSPSLMQRITQLYQKINKPILLSFHKNKLYMGVRHAHGFLSLDKKKNLTETDVFGILYEDITTAVGIVEDLNLNRNIWNADTPVASN</sequence>
<evidence type="ECO:0000313" key="2">
    <source>
        <dbReference type="EMBL" id="XBQ23129.1"/>
    </source>
</evidence>
<keyword evidence="1" id="KW-1133">Transmembrane helix</keyword>
<proteinExistence type="predicted"/>
<dbReference type="AlphaFoldDB" id="A0AAU7MY08"/>
<evidence type="ECO:0000256" key="1">
    <source>
        <dbReference type="SAM" id="Phobius"/>
    </source>
</evidence>
<reference evidence="2" key="1">
    <citation type="submission" date="2024-05" db="EMBL/GenBank/DDBJ databases">
        <title>Draft Genome Sequences of Flagellimonas sp. MMG031 and Marinobacter sp. MMG032 Isolated from the dinoflagellate Symbiodinium pilosum.</title>
        <authorList>
            <person name="Shikuma N.J."/>
            <person name="Farrell M.V."/>
        </authorList>
    </citation>
    <scope>NUCLEOTIDE SEQUENCE</scope>
    <source>
        <strain evidence="2">MMG031</strain>
    </source>
</reference>
<dbReference type="EMBL" id="CP157804">
    <property type="protein sequence ID" value="XBQ23129.1"/>
    <property type="molecule type" value="Genomic_DNA"/>
</dbReference>
<dbReference type="RefSeq" id="WP_349351870.1">
    <property type="nucleotide sequence ID" value="NZ_CP157804.1"/>
</dbReference>
<accession>A0AAU7MY08</accession>
<dbReference type="Pfam" id="PF11335">
    <property type="entry name" value="DUF3137"/>
    <property type="match status" value="1"/>
</dbReference>